<dbReference type="STRING" id="1479485.DA73_0210075"/>
<proteinExistence type="inferred from homology"/>
<dbReference type="AlphaFoldDB" id="A0A0C1R350"/>
<evidence type="ECO:0000313" key="4">
    <source>
        <dbReference type="EMBL" id="KAF3890732.1"/>
    </source>
</evidence>
<dbReference type="PRINTS" id="PR00080">
    <property type="entry name" value="SDRFAMILY"/>
</dbReference>
<dbReference type="InterPro" id="IPR036291">
    <property type="entry name" value="NAD(P)-bd_dom_sf"/>
</dbReference>
<comment type="caution">
    <text evidence="5">The sequence shown here is derived from an EMBL/GenBank/DDBJ whole genome shotgun (WGS) entry which is preliminary data.</text>
</comment>
<organism evidence="5">
    <name type="scientific">Tolypothrix bouteillei VB521301</name>
    <dbReference type="NCBI Taxonomy" id="1479485"/>
    <lineage>
        <taxon>Bacteria</taxon>
        <taxon>Bacillati</taxon>
        <taxon>Cyanobacteriota</taxon>
        <taxon>Cyanophyceae</taxon>
        <taxon>Nostocales</taxon>
        <taxon>Tolypothrichaceae</taxon>
        <taxon>Tolypothrix</taxon>
    </lineage>
</organism>
<comment type="similarity">
    <text evidence="1 3">Belongs to the short-chain dehydrogenases/reductases (SDR) family.</text>
</comment>
<dbReference type="InterPro" id="IPR051911">
    <property type="entry name" value="SDR_oxidoreductase"/>
</dbReference>
<dbReference type="InterPro" id="IPR002347">
    <property type="entry name" value="SDR_fam"/>
</dbReference>
<sequence length="296" mass="31832">MNSDKNCVAPKVWLITGCSTGFGRALAEAVLKKGDYLLATARKPDQIRALIDQYPETAKAVHLDVTLSQDIQAGVDAAIATFGRIDVLVNNAGHGLIAALEEVSDVDIHQFFETNFFGALRLMRTVLPVMRQQGSGHIVNMSSTAGLVGFGGSSLYCGAKFALEGTSEALAKEVESFGVKVTLIEPGAFRTDFNGRSLAAAQQSIDAYATVSGASFQWFKQMDGKQPGNPAKAAQAIIQAVESPHPPMRLALGTDAMSLIQEKLEWIKTDLDAWQQVTVSTDYTDTSVLEREYGVE</sequence>
<dbReference type="OrthoDB" id="9775296at2"/>
<evidence type="ECO:0000313" key="6">
    <source>
        <dbReference type="Proteomes" id="UP000029738"/>
    </source>
</evidence>
<dbReference type="NCBIfam" id="NF004824">
    <property type="entry name" value="PRK06180.1"/>
    <property type="match status" value="1"/>
</dbReference>
<dbReference type="SUPFAM" id="SSF51735">
    <property type="entry name" value="NAD(P)-binding Rossmann-fold domains"/>
    <property type="match status" value="1"/>
</dbReference>
<dbReference type="PANTHER" id="PTHR43976:SF16">
    <property type="entry name" value="SHORT-CHAIN DEHYDROGENASE_REDUCTASE FAMILY PROTEIN"/>
    <property type="match status" value="1"/>
</dbReference>
<dbReference type="RefSeq" id="WP_038084022.1">
    <property type="nucleotide sequence ID" value="NZ_JHEG04000001.1"/>
</dbReference>
<keyword evidence="2" id="KW-0560">Oxidoreductase</keyword>
<gene>
    <name evidence="5" type="ORF">DA73_0210075</name>
    <name evidence="4" type="ORF">DA73_0400038780</name>
</gene>
<dbReference type="PANTHER" id="PTHR43976">
    <property type="entry name" value="SHORT CHAIN DEHYDROGENASE"/>
    <property type="match status" value="1"/>
</dbReference>
<accession>A0A0C1R350</accession>
<dbReference type="EMBL" id="JHEG04000001">
    <property type="protein sequence ID" value="KAF3890732.1"/>
    <property type="molecule type" value="Genomic_DNA"/>
</dbReference>
<evidence type="ECO:0000256" key="3">
    <source>
        <dbReference type="RuleBase" id="RU000363"/>
    </source>
</evidence>
<dbReference type="EMBL" id="JHEG02000037">
    <property type="protein sequence ID" value="KIE11974.1"/>
    <property type="molecule type" value="Genomic_DNA"/>
</dbReference>
<evidence type="ECO:0000256" key="2">
    <source>
        <dbReference type="ARBA" id="ARBA00023002"/>
    </source>
</evidence>
<name>A0A0C1R350_9CYAN</name>
<evidence type="ECO:0000313" key="5">
    <source>
        <dbReference type="EMBL" id="KIE11974.1"/>
    </source>
</evidence>
<dbReference type="PRINTS" id="PR00081">
    <property type="entry name" value="GDHRDH"/>
</dbReference>
<dbReference type="CDD" id="cd05374">
    <property type="entry name" value="17beta-HSD-like_SDR_c"/>
    <property type="match status" value="1"/>
</dbReference>
<reference evidence="4" key="2">
    <citation type="submission" date="2019-11" db="EMBL/GenBank/DDBJ databases">
        <title>Improved Assembly of Tolypothrix boutellei genome.</title>
        <authorList>
            <person name="Sarangi A.N."/>
            <person name="Mukherjee M."/>
            <person name="Ghosh S."/>
            <person name="Singh D."/>
            <person name="Das A."/>
            <person name="Kant S."/>
            <person name="Prusty A."/>
            <person name="Tripathy S."/>
        </authorList>
    </citation>
    <scope>NUCLEOTIDE SEQUENCE</scope>
    <source>
        <strain evidence="4">VB521301</strain>
    </source>
</reference>
<dbReference type="Pfam" id="PF00106">
    <property type="entry name" value="adh_short"/>
    <property type="match status" value="1"/>
</dbReference>
<protein>
    <submittedName>
        <fullName evidence="4">SDR family NAD(P)-dependent oxidoreductase</fullName>
    </submittedName>
    <submittedName>
        <fullName evidence="5">Short-chain dehydrogenase</fullName>
    </submittedName>
</protein>
<evidence type="ECO:0000256" key="1">
    <source>
        <dbReference type="ARBA" id="ARBA00006484"/>
    </source>
</evidence>
<reference evidence="5" key="1">
    <citation type="journal article" date="2015" name="Genome Announc.">
        <title>Draft Genome Sequence of Tolypothrix boutellei Strain VB521301.</title>
        <authorList>
            <person name="Chandrababunaidu M.M."/>
            <person name="Singh D."/>
            <person name="Sen D."/>
            <person name="Bhan S."/>
            <person name="Das S."/>
            <person name="Gupta A."/>
            <person name="Adhikary S.P."/>
            <person name="Tripathy S."/>
        </authorList>
    </citation>
    <scope>NUCLEOTIDE SEQUENCE</scope>
    <source>
        <strain evidence="5">VB521301</strain>
    </source>
</reference>
<dbReference type="GO" id="GO:0016491">
    <property type="term" value="F:oxidoreductase activity"/>
    <property type="evidence" value="ECO:0007669"/>
    <property type="project" value="UniProtKB-KW"/>
</dbReference>
<keyword evidence="6" id="KW-1185">Reference proteome</keyword>
<dbReference type="Proteomes" id="UP000029738">
    <property type="component" value="Unassembled WGS sequence"/>
</dbReference>
<dbReference type="Gene3D" id="3.40.50.720">
    <property type="entry name" value="NAD(P)-binding Rossmann-like Domain"/>
    <property type="match status" value="1"/>
</dbReference>